<name>A0A5D8Q9D3_9THEO</name>
<dbReference type="Pfam" id="PF21279">
    <property type="entry name" value="YhfX-like_C"/>
    <property type="match status" value="1"/>
</dbReference>
<proteinExistence type="predicted"/>
<dbReference type="EMBL" id="VTPS01000020">
    <property type="protein sequence ID" value="TZE80987.1"/>
    <property type="molecule type" value="Genomic_DNA"/>
</dbReference>
<dbReference type="SUPFAM" id="SSF51419">
    <property type="entry name" value="PLP-binding barrel"/>
    <property type="match status" value="1"/>
</dbReference>
<reference evidence="3 4" key="1">
    <citation type="submission" date="2019-08" db="EMBL/GenBank/DDBJ databases">
        <title>Calorimonas adulescens gen. nov., sp. nov., an anaerobic thermophilic bacterium from Sakhalin hot spring.</title>
        <authorList>
            <person name="Khomyakova M.A."/>
            <person name="Merkel A.Y."/>
            <person name="Novikov A."/>
            <person name="Bonch-Osmolovskaya E.A."/>
            <person name="Slobodkin A.I."/>
        </authorList>
    </citation>
    <scope>NUCLEOTIDE SEQUENCE [LARGE SCALE GENOMIC DNA]</scope>
    <source>
        <strain evidence="3 4">A05MB</strain>
    </source>
</reference>
<evidence type="ECO:0000259" key="1">
    <source>
        <dbReference type="Pfam" id="PF01168"/>
    </source>
</evidence>
<dbReference type="CDD" id="cd06811">
    <property type="entry name" value="PLPDE_III_yhfX_like"/>
    <property type="match status" value="1"/>
</dbReference>
<comment type="caution">
    <text evidence="3">The sequence shown here is derived from an EMBL/GenBank/DDBJ whole genome shotgun (WGS) entry which is preliminary data.</text>
</comment>
<organism evidence="3 4">
    <name type="scientific">Calorimonas adulescens</name>
    <dbReference type="NCBI Taxonomy" id="2606906"/>
    <lineage>
        <taxon>Bacteria</taxon>
        <taxon>Bacillati</taxon>
        <taxon>Bacillota</taxon>
        <taxon>Clostridia</taxon>
        <taxon>Thermoanaerobacterales</taxon>
        <taxon>Thermoanaerobacteraceae</taxon>
        <taxon>Calorimonas</taxon>
    </lineage>
</organism>
<feature type="domain" description="YhfX-like C-terminal" evidence="2">
    <location>
        <begin position="278"/>
        <end position="373"/>
    </location>
</feature>
<evidence type="ECO:0000313" key="4">
    <source>
        <dbReference type="Proteomes" id="UP000322976"/>
    </source>
</evidence>
<dbReference type="InterPro" id="IPR048449">
    <property type="entry name" value="YhfX-like_C"/>
</dbReference>
<evidence type="ECO:0000313" key="3">
    <source>
        <dbReference type="EMBL" id="TZE80987.1"/>
    </source>
</evidence>
<dbReference type="AlphaFoldDB" id="A0A5D8Q9D3"/>
<dbReference type="Proteomes" id="UP000322976">
    <property type="component" value="Unassembled WGS sequence"/>
</dbReference>
<protein>
    <submittedName>
        <fullName evidence="3">YhfX family PLP-dependent enzyme</fullName>
    </submittedName>
</protein>
<dbReference type="InterPro" id="IPR029066">
    <property type="entry name" value="PLP-binding_barrel"/>
</dbReference>
<sequence length="385" mass="42587">MFLEAVLKSNPALIDAAYKLYKDGDIGPNTYCVDLSMIKRNASLIAREGKEYGIELYFMTKQFGRNPVISQAIVESGIEKAVAVDMDEARVLHRNGIKIGHMGHLVQIAKRDIKEALDMRPEVITCFSAEKAAEINEVAAEMGLIQDILLRVIDNGDYIYPGQEGGIRLECLEETVDSISKLGNVRIVGVTSFPCFLYSEDSRAIEPTTNVYTIKRAAEILRGMGIEVKQINGPSATCVSSIPILKKMGMTHGEPGHALTGTTPLHARGDEPEGQAIVYITEVSHRDRDRAYVFGGGFYPRSRMKKAYSPRLKTTFDVEEIPAESIDYYGTVIDDEGLLKIGDTLIYAFRTQVFVTRAKVAVIDGIREGRPRLVGIFTSLGDEIR</sequence>
<feature type="domain" description="Alanine racemase N-terminal" evidence="1">
    <location>
        <begin position="33"/>
        <end position="264"/>
    </location>
</feature>
<dbReference type="InterPro" id="IPR001608">
    <property type="entry name" value="Ala_racemase_N"/>
</dbReference>
<evidence type="ECO:0000259" key="2">
    <source>
        <dbReference type="Pfam" id="PF21279"/>
    </source>
</evidence>
<keyword evidence="4" id="KW-1185">Reference proteome</keyword>
<gene>
    <name evidence="3" type="ORF">FWJ32_11315</name>
</gene>
<dbReference type="Gene3D" id="2.40.37.30">
    <property type="match status" value="2"/>
</dbReference>
<accession>A0A5D8Q9D3</accession>
<dbReference type="Pfam" id="PF01168">
    <property type="entry name" value="Ala_racemase_N"/>
    <property type="match status" value="1"/>
</dbReference>